<organism evidence="3">
    <name type="scientific">Kitasatospora camelliae</name>
    <dbReference type="NCBI Taxonomy" id="3156397"/>
    <lineage>
        <taxon>Bacteria</taxon>
        <taxon>Bacillati</taxon>
        <taxon>Actinomycetota</taxon>
        <taxon>Actinomycetes</taxon>
        <taxon>Kitasatosporales</taxon>
        <taxon>Streptomycetaceae</taxon>
        <taxon>Kitasatospora</taxon>
    </lineage>
</organism>
<sequence length="209" mass="21305">MARIAVIGANGNIGRCIVTEALSRGHEVLAVVRDPDRYQGLAIAVVPGDVLDPEDVARVAAGQDVLVSAVGGGDGPGRGRLIEPAAHALVAGLRELGAEAPRLIVVGGSGSGGTGVPAAEPGARVGSAHRAALAYYATVCDLSWTVLSPAAALQPGERTGHYRTDSDTTPAPESAPADPDRISIADYAVALLDEIENPRHIGERFTCGH</sequence>
<protein>
    <submittedName>
        <fullName evidence="3">NAD(P)H-binding protein</fullName>
    </submittedName>
</protein>
<dbReference type="EMBL" id="CP159872">
    <property type="protein sequence ID" value="XCM78966.1"/>
    <property type="molecule type" value="Genomic_DNA"/>
</dbReference>
<dbReference type="Gene3D" id="3.40.50.720">
    <property type="entry name" value="NAD(P)-binding Rossmann-like Domain"/>
    <property type="match status" value="1"/>
</dbReference>
<dbReference type="InterPro" id="IPR016040">
    <property type="entry name" value="NAD(P)-bd_dom"/>
</dbReference>
<evidence type="ECO:0000313" key="3">
    <source>
        <dbReference type="EMBL" id="XCM78966.1"/>
    </source>
</evidence>
<dbReference type="RefSeq" id="WP_354639265.1">
    <property type="nucleotide sequence ID" value="NZ_CP159872.1"/>
</dbReference>
<feature type="region of interest" description="Disordered" evidence="1">
    <location>
        <begin position="156"/>
        <end position="179"/>
    </location>
</feature>
<dbReference type="Pfam" id="PF13460">
    <property type="entry name" value="NAD_binding_10"/>
    <property type="match status" value="1"/>
</dbReference>
<dbReference type="KEGG" id="kcm:ABWK59_08505"/>
<dbReference type="PANTHER" id="PTHR43355:SF2">
    <property type="entry name" value="FLAVIN REDUCTASE (NADPH)"/>
    <property type="match status" value="1"/>
</dbReference>
<dbReference type="GO" id="GO:0016646">
    <property type="term" value="F:oxidoreductase activity, acting on the CH-NH group of donors, NAD or NADP as acceptor"/>
    <property type="evidence" value="ECO:0007669"/>
    <property type="project" value="TreeGrafter"/>
</dbReference>
<name>A0AAU8JT56_9ACTN</name>
<evidence type="ECO:0000256" key="1">
    <source>
        <dbReference type="SAM" id="MobiDB-lite"/>
    </source>
</evidence>
<accession>A0AAU8JT56</accession>
<dbReference type="AlphaFoldDB" id="A0AAU8JT56"/>
<dbReference type="SUPFAM" id="SSF51735">
    <property type="entry name" value="NAD(P)-binding Rossmann-fold domains"/>
    <property type="match status" value="1"/>
</dbReference>
<dbReference type="InterPro" id="IPR036291">
    <property type="entry name" value="NAD(P)-bd_dom_sf"/>
</dbReference>
<dbReference type="PANTHER" id="PTHR43355">
    <property type="entry name" value="FLAVIN REDUCTASE (NADPH)"/>
    <property type="match status" value="1"/>
</dbReference>
<gene>
    <name evidence="3" type="ORF">ABWK59_08505</name>
</gene>
<dbReference type="InterPro" id="IPR051606">
    <property type="entry name" value="Polyketide_Oxido-like"/>
</dbReference>
<reference evidence="3" key="1">
    <citation type="submission" date="2024-06" db="EMBL/GenBank/DDBJ databases">
        <title>The genome sequences of Kitasatospora sp. strain HUAS MG31.</title>
        <authorList>
            <person name="Mo P."/>
        </authorList>
    </citation>
    <scope>NUCLEOTIDE SEQUENCE</scope>
    <source>
        <strain evidence="3">HUAS MG31</strain>
    </source>
</reference>
<evidence type="ECO:0000259" key="2">
    <source>
        <dbReference type="Pfam" id="PF13460"/>
    </source>
</evidence>
<feature type="domain" description="NAD(P)-binding" evidence="2">
    <location>
        <begin position="8"/>
        <end position="194"/>
    </location>
</feature>
<proteinExistence type="predicted"/>